<dbReference type="EMBL" id="AMZH03018633">
    <property type="protein sequence ID" value="RRT41370.1"/>
    <property type="molecule type" value="Genomic_DNA"/>
</dbReference>
<sequence length="128" mass="13906">MHRVNAIGNLLGVRRELAKVSGVCQDGAREFARRRLRITERLSGVAEKLVGRLTMIGAIKLQPDDRPRSSLSIGPGLGRCSGISPEFARRFAKGIEKLAGNMLGDCRKKTIGLIARMPKATGLARVRS</sequence>
<accession>A0A426XPJ7</accession>
<name>A0A426XPJ7_ENSVE</name>
<evidence type="ECO:0000313" key="1">
    <source>
        <dbReference type="EMBL" id="RRT41370.1"/>
    </source>
</evidence>
<protein>
    <submittedName>
        <fullName evidence="1">Uncharacterized protein</fullName>
    </submittedName>
</protein>
<dbReference type="Proteomes" id="UP000287651">
    <property type="component" value="Unassembled WGS sequence"/>
</dbReference>
<comment type="caution">
    <text evidence="1">The sequence shown here is derived from an EMBL/GenBank/DDBJ whole genome shotgun (WGS) entry which is preliminary data.</text>
</comment>
<dbReference type="AlphaFoldDB" id="A0A426XPJ7"/>
<reference evidence="1 2" key="1">
    <citation type="journal article" date="2014" name="Agronomy (Basel)">
        <title>A Draft Genome Sequence for Ensete ventricosum, the Drought-Tolerant Tree Against Hunger.</title>
        <authorList>
            <person name="Harrison J."/>
            <person name="Moore K.A."/>
            <person name="Paszkiewicz K."/>
            <person name="Jones T."/>
            <person name="Grant M."/>
            <person name="Ambacheew D."/>
            <person name="Muzemil S."/>
            <person name="Studholme D.J."/>
        </authorList>
    </citation>
    <scope>NUCLEOTIDE SEQUENCE [LARGE SCALE GENOMIC DNA]</scope>
</reference>
<gene>
    <name evidence="1" type="ORF">B296_00004512</name>
</gene>
<proteinExistence type="predicted"/>
<evidence type="ECO:0000313" key="2">
    <source>
        <dbReference type="Proteomes" id="UP000287651"/>
    </source>
</evidence>
<organism evidence="1 2">
    <name type="scientific">Ensete ventricosum</name>
    <name type="common">Abyssinian banana</name>
    <name type="synonym">Musa ensete</name>
    <dbReference type="NCBI Taxonomy" id="4639"/>
    <lineage>
        <taxon>Eukaryota</taxon>
        <taxon>Viridiplantae</taxon>
        <taxon>Streptophyta</taxon>
        <taxon>Embryophyta</taxon>
        <taxon>Tracheophyta</taxon>
        <taxon>Spermatophyta</taxon>
        <taxon>Magnoliopsida</taxon>
        <taxon>Liliopsida</taxon>
        <taxon>Zingiberales</taxon>
        <taxon>Musaceae</taxon>
        <taxon>Ensete</taxon>
    </lineage>
</organism>